<evidence type="ECO:0000256" key="2">
    <source>
        <dbReference type="ARBA" id="ARBA00004141"/>
    </source>
</evidence>
<dbReference type="UniPathway" id="UPA00667"/>
<feature type="transmembrane region" description="Helical" evidence="11">
    <location>
        <begin position="182"/>
        <end position="202"/>
    </location>
</feature>
<dbReference type="SUPFAM" id="SSF51445">
    <property type="entry name" value="(Trans)glycosidases"/>
    <property type="match status" value="1"/>
</dbReference>
<evidence type="ECO:0000256" key="5">
    <source>
        <dbReference type="ARBA" id="ARBA00012670"/>
    </source>
</evidence>
<dbReference type="Pfam" id="PF07690">
    <property type="entry name" value="MFS_1"/>
    <property type="match status" value="1"/>
</dbReference>
<keyword evidence="6" id="KW-0378">Hydrolase</keyword>
<dbReference type="GO" id="GO:0046556">
    <property type="term" value="F:alpha-L-arabinofuranosidase activity"/>
    <property type="evidence" value="ECO:0007669"/>
    <property type="project" value="UniProtKB-EC"/>
</dbReference>
<comment type="function">
    <text evidence="9">Alpha-L-arabinofuranosidase involved in the degradation of arabinoxylan, a major component of plant hemicellulose. Acts only on small linear 1,5-alpha-linked L-arabinofuranosyl oligosaccharides.</text>
</comment>
<evidence type="ECO:0000256" key="11">
    <source>
        <dbReference type="SAM" id="Phobius"/>
    </source>
</evidence>
<keyword evidence="11" id="KW-1133">Transmembrane helix</keyword>
<feature type="transmembrane region" description="Helical" evidence="11">
    <location>
        <begin position="273"/>
        <end position="292"/>
    </location>
</feature>
<evidence type="ECO:0000256" key="8">
    <source>
        <dbReference type="ARBA" id="ARBA00023295"/>
    </source>
</evidence>
<dbReference type="InterPro" id="IPR036259">
    <property type="entry name" value="MFS_trans_sf"/>
</dbReference>
<evidence type="ECO:0000256" key="4">
    <source>
        <dbReference type="ARBA" id="ARBA00007186"/>
    </source>
</evidence>
<evidence type="ECO:0000256" key="6">
    <source>
        <dbReference type="ARBA" id="ARBA00022801"/>
    </source>
</evidence>
<feature type="region of interest" description="Disordered" evidence="10">
    <location>
        <begin position="22"/>
        <end position="78"/>
    </location>
</feature>
<keyword evidence="8" id="KW-0326">Glycosidase</keyword>
<dbReference type="SUPFAM" id="SSF103473">
    <property type="entry name" value="MFS general substrate transporter"/>
    <property type="match status" value="1"/>
</dbReference>
<evidence type="ECO:0000256" key="9">
    <source>
        <dbReference type="ARBA" id="ARBA00037415"/>
    </source>
</evidence>
<dbReference type="PANTHER" id="PTHR43576:SF3">
    <property type="entry name" value="ALPHA-L-ARABINOFURANOSIDASE C"/>
    <property type="match status" value="1"/>
</dbReference>
<feature type="transmembrane region" description="Helical" evidence="11">
    <location>
        <begin position="320"/>
        <end position="345"/>
    </location>
</feature>
<protein>
    <recommendedName>
        <fullName evidence="5">non-reducing end alpha-L-arabinofuranosidase</fullName>
        <ecNumber evidence="5">3.2.1.55</ecNumber>
    </recommendedName>
</protein>
<dbReference type="KEGG" id="rsx:RhiXN_03403"/>
<dbReference type="EC" id="3.2.1.55" evidence="5"/>
<dbReference type="Pfam" id="PF06964">
    <property type="entry name" value="Alpha-L-AF_C"/>
    <property type="match status" value="1"/>
</dbReference>
<dbReference type="PANTHER" id="PTHR43576">
    <property type="entry name" value="ALPHA-L-ARABINOFURANOSIDASE C-RELATED"/>
    <property type="match status" value="1"/>
</dbReference>
<dbReference type="InterPro" id="IPR011701">
    <property type="entry name" value="MFS"/>
</dbReference>
<dbReference type="AlphaFoldDB" id="A0A8H8SUQ1"/>
<name>A0A8H8SUQ1_9AGAM</name>
<comment type="similarity">
    <text evidence="4">Belongs to the glycosyl hydrolase 51 family.</text>
</comment>
<evidence type="ECO:0000256" key="7">
    <source>
        <dbReference type="ARBA" id="ARBA00023277"/>
    </source>
</evidence>
<accession>A0A8H8SUQ1</accession>
<keyword evidence="11" id="KW-0812">Transmembrane</keyword>
<feature type="transmembrane region" description="Helical" evidence="11">
    <location>
        <begin position="214"/>
        <end position="235"/>
    </location>
</feature>
<evidence type="ECO:0000256" key="3">
    <source>
        <dbReference type="ARBA" id="ARBA00004834"/>
    </source>
</evidence>
<feature type="transmembrane region" description="Helical" evidence="11">
    <location>
        <begin position="388"/>
        <end position="407"/>
    </location>
</feature>
<evidence type="ECO:0000259" key="12">
    <source>
        <dbReference type="SMART" id="SM00813"/>
    </source>
</evidence>
<dbReference type="InterPro" id="IPR017853">
    <property type="entry name" value="GH"/>
</dbReference>
<dbReference type="Gene3D" id="3.20.20.80">
    <property type="entry name" value="Glycosidases"/>
    <property type="match status" value="1"/>
</dbReference>
<evidence type="ECO:0000256" key="10">
    <source>
        <dbReference type="SAM" id="MobiDB-lite"/>
    </source>
</evidence>
<dbReference type="InterPro" id="IPR010720">
    <property type="entry name" value="Alpha-L-AF_C"/>
</dbReference>
<gene>
    <name evidence="13" type="ORF">RhiXN_03403</name>
</gene>
<dbReference type="EMBL" id="CP059660">
    <property type="protein sequence ID" value="QRW18479.1"/>
    <property type="molecule type" value="Genomic_DNA"/>
</dbReference>
<dbReference type="SMART" id="SM00813">
    <property type="entry name" value="Alpha-L-AF_C"/>
    <property type="match status" value="1"/>
</dbReference>
<comment type="pathway">
    <text evidence="3">Glycan metabolism; L-arabinan degradation.</text>
</comment>
<feature type="transmembrane region" description="Helical" evidence="11">
    <location>
        <begin position="414"/>
        <end position="440"/>
    </location>
</feature>
<keyword evidence="7" id="KW-0119">Carbohydrate metabolism</keyword>
<feature type="compositionally biased region" description="Basic and acidic residues" evidence="10">
    <location>
        <begin position="25"/>
        <end position="39"/>
    </location>
</feature>
<dbReference type="Pfam" id="PF22848">
    <property type="entry name" value="ASD1_dom"/>
    <property type="match status" value="1"/>
</dbReference>
<feature type="transmembrane region" description="Helical" evidence="11">
    <location>
        <begin position="357"/>
        <end position="376"/>
    </location>
</feature>
<dbReference type="GO" id="GO:0022857">
    <property type="term" value="F:transmembrane transporter activity"/>
    <property type="evidence" value="ECO:0007669"/>
    <property type="project" value="InterPro"/>
</dbReference>
<feature type="domain" description="Alpha-L-arabinofuranosidase C-terminal" evidence="12">
    <location>
        <begin position="751"/>
        <end position="928"/>
    </location>
</feature>
<evidence type="ECO:0000313" key="14">
    <source>
        <dbReference type="Proteomes" id="UP000650533"/>
    </source>
</evidence>
<dbReference type="GO" id="GO:0046373">
    <property type="term" value="P:L-arabinose metabolic process"/>
    <property type="evidence" value="ECO:0007669"/>
    <property type="project" value="InterPro"/>
</dbReference>
<dbReference type="Gene3D" id="1.20.1250.20">
    <property type="entry name" value="MFS general substrate transporter like domains"/>
    <property type="match status" value="1"/>
</dbReference>
<evidence type="ECO:0000313" key="13">
    <source>
        <dbReference type="EMBL" id="QRW18479.1"/>
    </source>
</evidence>
<organism evidence="13 14">
    <name type="scientific">Rhizoctonia solani</name>
    <dbReference type="NCBI Taxonomy" id="456999"/>
    <lineage>
        <taxon>Eukaryota</taxon>
        <taxon>Fungi</taxon>
        <taxon>Dikarya</taxon>
        <taxon>Basidiomycota</taxon>
        <taxon>Agaricomycotina</taxon>
        <taxon>Agaricomycetes</taxon>
        <taxon>Cantharellales</taxon>
        <taxon>Ceratobasidiaceae</taxon>
        <taxon>Rhizoctonia</taxon>
    </lineage>
</organism>
<dbReference type="Proteomes" id="UP000650533">
    <property type="component" value="Chromosome 3"/>
</dbReference>
<proteinExistence type="inferred from homology"/>
<dbReference type="InterPro" id="IPR055235">
    <property type="entry name" value="ASD1_cat"/>
</dbReference>
<comment type="catalytic activity">
    <reaction evidence="1">
        <text>Hydrolysis of terminal non-reducing alpha-L-arabinofuranoside residues in alpha-L-arabinosides.</text>
        <dbReference type="EC" id="3.2.1.55"/>
    </reaction>
</comment>
<dbReference type="GO" id="GO:0031222">
    <property type="term" value="P:arabinan catabolic process"/>
    <property type="evidence" value="ECO:0007669"/>
    <property type="project" value="UniProtKB-UniPathway"/>
</dbReference>
<comment type="subcellular location">
    <subcellularLocation>
        <location evidence="2">Membrane</location>
        <topology evidence="2">Multi-pass membrane protein</topology>
    </subcellularLocation>
</comment>
<reference evidence="13" key="1">
    <citation type="submission" date="2020-05" db="EMBL/GenBank/DDBJ databases">
        <title>Evolutionary and genomic comparisons of hybrid uninucleate and nonhybrid Rhizoctonia fungi.</title>
        <authorList>
            <person name="Li C."/>
            <person name="Chen X."/>
        </authorList>
    </citation>
    <scope>NUCLEOTIDE SEQUENCE</scope>
    <source>
        <strain evidence="13">AG-1 IA</strain>
    </source>
</reference>
<evidence type="ECO:0000256" key="1">
    <source>
        <dbReference type="ARBA" id="ARBA00001462"/>
    </source>
</evidence>
<dbReference type="GeneID" id="67025683"/>
<feature type="transmembrane region" description="Helical" evidence="11">
    <location>
        <begin position="241"/>
        <end position="261"/>
    </location>
</feature>
<keyword evidence="11" id="KW-0472">Membrane</keyword>
<sequence length="957" mass="105288">MHHVNNLDLPEAARVTRFFNMDAPSDARTRPENQSRDWDAQTVGDSDPATRIASQEKSIHQLENPPSAPEPHSPHFQEGGIDGWKVVLGCALISGPSIGPYLPSFSALALANTSPRSPSRMEKYHAQHFLAGTPGATLSVIGSLQNAVRPTSLLLIHPTDISMLRLANDDSSLCVWQVRRQIMFIAAGCIVVFVGQLLAAFCTSLWSIFLTQGVLQGVGCGLLLPMVFALPSQWFSKRRGVATGFVIAGSSFGAAVPALIVQEMLSRIGFRKTLLIYSFVQGLTMLLGFLLVKVRPSASGPNKPVREIQWLDKRYLADPTFWSCWTALFFALFGYMCPFVFISVYTGEKIPAISSRLANLPIPIMSFASAIGRIGAGHVADRIGFMNAFILAITISGLSQLVLWNVAAETYAGIMVFSVVFGLTGPCFLSLVTPIAATLYGTDNLATLTGLFNIANVPDPAHIIAPVDDRLYSGFIEHLGRCIYGGIVPDPETPKDLITSSGFRKDVLHLLRDELKVPIVRWPGGNFVSAYQWQDGIGPASERPRRPELAWGSEESNLFGMDEYMTWCKEAKVEPYICLNMGTGTLTDALAWLEYANGTRNTYWANLRRKHTGRDEPYGVKLWGLGNEMYGKWQIGQLPAKEYAQKAHQWAHALKSMDPSIVLISCGEIGVSSWDYEVLQKLVPWVDYHSIHLYTSPGPDIDFKDTSLRARYERNVFGPAAAEKAIDICTGLIDLARIEQNVPKQIKIAFDEWNSWDFTKGTPENGLEQIYDLSDALAIASWMNVFIRKADKVAIACIAQSVNVISPIITTPTSHILQTIYHPYYLFAKYMRSGTAISLALTGQATPQFQGQTHPSWSQFTAGPQPYLDASAVYVEGGEGVGSVRIAVVNKHLELALGASLRFPETLVGSGKVRVAPNTTNLRLRRMGCEQTDRVQGAFVHTDDIYVREGLDGARVY</sequence>
<dbReference type="GO" id="GO:0016020">
    <property type="term" value="C:membrane"/>
    <property type="evidence" value="ECO:0007669"/>
    <property type="project" value="UniProtKB-SubCell"/>
</dbReference>
<dbReference type="RefSeq" id="XP_043178716.1">
    <property type="nucleotide sequence ID" value="XM_043323220.1"/>
</dbReference>